<sequence length="68" mass="7911">MEQIRTPMLISSGTMAVNSQKIHTRTCAHTHTQTHTHAHMRTHVHTRAHTHTCAYTCIYTYLHMRICL</sequence>
<dbReference type="EMBL" id="AB172525">
    <property type="protein sequence ID" value="BAE89587.1"/>
    <property type="molecule type" value="mRNA"/>
</dbReference>
<protein>
    <submittedName>
        <fullName evidence="1">Macaca fascicularis brain cDNA, clone: QflA-18496</fullName>
    </submittedName>
</protein>
<organism evidence="1">
    <name type="scientific">Macaca fascicularis</name>
    <name type="common">Crab-eating macaque</name>
    <name type="synonym">Cynomolgus monkey</name>
    <dbReference type="NCBI Taxonomy" id="9541"/>
    <lineage>
        <taxon>Eukaryota</taxon>
        <taxon>Metazoa</taxon>
        <taxon>Chordata</taxon>
        <taxon>Craniata</taxon>
        <taxon>Vertebrata</taxon>
        <taxon>Euteleostomi</taxon>
        <taxon>Mammalia</taxon>
        <taxon>Eutheria</taxon>
        <taxon>Euarchontoglires</taxon>
        <taxon>Primates</taxon>
        <taxon>Haplorrhini</taxon>
        <taxon>Catarrhini</taxon>
        <taxon>Cercopithecidae</taxon>
        <taxon>Cercopithecinae</taxon>
        <taxon>Macaca</taxon>
    </lineage>
</organism>
<dbReference type="AlphaFoldDB" id="I7GLJ5"/>
<evidence type="ECO:0000313" key="1">
    <source>
        <dbReference type="EMBL" id="BAE89587.1"/>
    </source>
</evidence>
<name>I7GLJ5_MACFA</name>
<reference evidence="1" key="1">
    <citation type="journal article" date="2007" name="PLoS Biol.">
        <title>Rate of evolution in brain-expressed genes in humans and other primates.</title>
        <authorList>
            <person name="Wang H.-Y."/>
            <person name="Chien H.-C."/>
            <person name="Osada N."/>
            <person name="Hashimoto K."/>
            <person name="Sugano S."/>
            <person name="Gojobori T."/>
            <person name="Chou C.-K."/>
            <person name="Tsai S.-F."/>
            <person name="Wu C.-I."/>
            <person name="Shen C.-K.J."/>
        </authorList>
    </citation>
    <scope>NUCLEOTIDE SEQUENCE</scope>
</reference>
<proteinExistence type="evidence at transcript level"/>
<accession>I7GLJ5</accession>